<dbReference type="HOGENOM" id="CLU_2226843_0_0_1"/>
<dbReference type="STRING" id="81972.D7M4S1"/>
<keyword evidence="2" id="KW-1185">Reference proteome</keyword>
<organism evidence="2">
    <name type="scientific">Arabidopsis lyrata subsp. lyrata</name>
    <name type="common">Lyre-leaved rock-cress</name>
    <dbReference type="NCBI Taxonomy" id="81972"/>
    <lineage>
        <taxon>Eukaryota</taxon>
        <taxon>Viridiplantae</taxon>
        <taxon>Streptophyta</taxon>
        <taxon>Embryophyta</taxon>
        <taxon>Tracheophyta</taxon>
        <taxon>Spermatophyta</taxon>
        <taxon>Magnoliopsida</taxon>
        <taxon>eudicotyledons</taxon>
        <taxon>Gunneridae</taxon>
        <taxon>Pentapetalae</taxon>
        <taxon>rosids</taxon>
        <taxon>malvids</taxon>
        <taxon>Brassicales</taxon>
        <taxon>Brassicaceae</taxon>
        <taxon>Camelineae</taxon>
        <taxon>Arabidopsis</taxon>
    </lineage>
</organism>
<dbReference type="Proteomes" id="UP000008694">
    <property type="component" value="Unassembled WGS sequence"/>
</dbReference>
<dbReference type="eggNOG" id="KOG0851">
    <property type="taxonomic scope" value="Eukaryota"/>
</dbReference>
<evidence type="ECO:0000313" key="2">
    <source>
        <dbReference type="Proteomes" id="UP000008694"/>
    </source>
</evidence>
<dbReference type="SUPFAM" id="SSF50249">
    <property type="entry name" value="Nucleic acid-binding proteins"/>
    <property type="match status" value="1"/>
</dbReference>
<sequence>MARYKLHLNVNDNSGETKLICFDNPAFFMVNLPASALLPAPFNESTAYTTIPDRIQKLIGQTFIFSVSVEQENIFEGLDTFKVNRVIADDLSITKTLHGKKIFAPK</sequence>
<protein>
    <submittedName>
        <fullName evidence="1">Predicted protein</fullName>
    </submittedName>
</protein>
<dbReference type="Gene3D" id="2.40.50.140">
    <property type="entry name" value="Nucleic acid-binding proteins"/>
    <property type="match status" value="1"/>
</dbReference>
<name>D7M4S1_ARALL</name>
<proteinExistence type="predicted"/>
<dbReference type="InterPro" id="IPR012340">
    <property type="entry name" value="NA-bd_OB-fold"/>
</dbReference>
<evidence type="ECO:0000313" key="1">
    <source>
        <dbReference type="EMBL" id="EFH50570.1"/>
    </source>
</evidence>
<gene>
    <name evidence="1" type="ORF">ARALYDRAFT_662496</name>
</gene>
<accession>D7M4S1</accession>
<reference evidence="2" key="1">
    <citation type="journal article" date="2011" name="Nat. Genet.">
        <title>The Arabidopsis lyrata genome sequence and the basis of rapid genome size change.</title>
        <authorList>
            <person name="Hu T.T."/>
            <person name="Pattyn P."/>
            <person name="Bakker E.G."/>
            <person name="Cao J."/>
            <person name="Cheng J.-F."/>
            <person name="Clark R.M."/>
            <person name="Fahlgren N."/>
            <person name="Fawcett J.A."/>
            <person name="Grimwood J."/>
            <person name="Gundlach H."/>
            <person name="Haberer G."/>
            <person name="Hollister J.D."/>
            <person name="Ossowski S."/>
            <person name="Ottilar R.P."/>
            <person name="Salamov A.A."/>
            <person name="Schneeberger K."/>
            <person name="Spannagl M."/>
            <person name="Wang X."/>
            <person name="Yang L."/>
            <person name="Nasrallah M.E."/>
            <person name="Bergelson J."/>
            <person name="Carrington J.C."/>
            <person name="Gaut B.S."/>
            <person name="Schmutz J."/>
            <person name="Mayer K.F.X."/>
            <person name="Van de Peer Y."/>
            <person name="Grigoriev I.V."/>
            <person name="Nordborg M."/>
            <person name="Weigel D."/>
            <person name="Guo Y.-L."/>
        </authorList>
    </citation>
    <scope>NUCLEOTIDE SEQUENCE [LARGE SCALE GENOMIC DNA]</scope>
    <source>
        <strain evidence="2">cv. MN47</strain>
    </source>
</reference>
<dbReference type="EMBL" id="GL348718">
    <property type="protein sequence ID" value="EFH50570.1"/>
    <property type="molecule type" value="Genomic_DNA"/>
</dbReference>
<dbReference type="AlphaFoldDB" id="D7M4S1"/>
<dbReference type="Gramene" id="Al_scaffold_0006_2561">
    <property type="protein sequence ID" value="Al_scaffold_0006_2561"/>
    <property type="gene ID" value="Al_scaffold_0006_2561"/>
</dbReference>